<accession>A0A8J6FCF4</accession>
<dbReference type="PANTHER" id="PTHR28163">
    <property type="entry name" value="PROTEIN PET117 HOMOLOG, MITOCHONDRIAL"/>
    <property type="match status" value="1"/>
</dbReference>
<keyword evidence="4" id="KW-0496">Mitochondrion</keyword>
<reference evidence="7" key="1">
    <citation type="thesis" date="2020" institute="ProQuest LLC" country="789 East Eisenhower Parkway, Ann Arbor, MI, USA">
        <title>Comparative Genomics and Chromosome Evolution.</title>
        <authorList>
            <person name="Mudd A.B."/>
        </authorList>
    </citation>
    <scope>NUCLEOTIDE SEQUENCE</scope>
    <source>
        <strain evidence="7">HN-11 Male</strain>
        <tissue evidence="7">Kidney and liver</tissue>
    </source>
</reference>
<dbReference type="EMBL" id="WNTK01000005">
    <property type="protein sequence ID" value="KAG9484230.1"/>
    <property type="molecule type" value="Genomic_DNA"/>
</dbReference>
<dbReference type="OrthoDB" id="76305at2759"/>
<dbReference type="GO" id="GO:0005739">
    <property type="term" value="C:mitochondrion"/>
    <property type="evidence" value="ECO:0007669"/>
    <property type="project" value="UniProtKB-SubCell"/>
</dbReference>
<gene>
    <name evidence="7" type="ORF">GDO78_009898</name>
</gene>
<keyword evidence="3" id="KW-0809">Transit peptide</keyword>
<keyword evidence="8" id="KW-1185">Reference proteome</keyword>
<evidence type="ECO:0000313" key="7">
    <source>
        <dbReference type="EMBL" id="KAG9484230.1"/>
    </source>
</evidence>
<evidence type="ECO:0000256" key="2">
    <source>
        <dbReference type="ARBA" id="ARBA00008197"/>
    </source>
</evidence>
<evidence type="ECO:0000256" key="4">
    <source>
        <dbReference type="ARBA" id="ARBA00023128"/>
    </source>
</evidence>
<sequence>MSTLAKVVLGITVVLSVGTVIGVHVLQTLERERLRMGVYHDLERQKRKEENLRLLQEQIELTKQLESERERALSRNATNQF</sequence>
<dbReference type="PANTHER" id="PTHR28163:SF1">
    <property type="entry name" value="PROTEIN PET117 HOMOLOG, MITOCHONDRIAL"/>
    <property type="match status" value="1"/>
</dbReference>
<feature type="transmembrane region" description="Helical" evidence="6">
    <location>
        <begin position="6"/>
        <end position="26"/>
    </location>
</feature>
<evidence type="ECO:0000256" key="5">
    <source>
        <dbReference type="SAM" id="Coils"/>
    </source>
</evidence>
<dbReference type="Pfam" id="PF15786">
    <property type="entry name" value="PET117"/>
    <property type="match status" value="1"/>
</dbReference>
<dbReference type="InterPro" id="IPR031568">
    <property type="entry name" value="Pet117"/>
</dbReference>
<protein>
    <recommendedName>
        <fullName evidence="9">PET117 cytochrome c oxidase chaperone</fullName>
    </recommendedName>
</protein>
<evidence type="ECO:0000313" key="8">
    <source>
        <dbReference type="Proteomes" id="UP000770717"/>
    </source>
</evidence>
<evidence type="ECO:0000256" key="6">
    <source>
        <dbReference type="SAM" id="Phobius"/>
    </source>
</evidence>
<evidence type="ECO:0000256" key="3">
    <source>
        <dbReference type="ARBA" id="ARBA00022946"/>
    </source>
</evidence>
<comment type="caution">
    <text evidence="7">The sequence shown here is derived from an EMBL/GenBank/DDBJ whole genome shotgun (WGS) entry which is preliminary data.</text>
</comment>
<proteinExistence type="inferred from homology"/>
<dbReference type="AlphaFoldDB" id="A0A8J6FCF4"/>
<feature type="coiled-coil region" evidence="5">
    <location>
        <begin position="45"/>
        <end position="75"/>
    </location>
</feature>
<comment type="subcellular location">
    <subcellularLocation>
        <location evidence="1">Mitochondrion</location>
    </subcellularLocation>
</comment>
<keyword evidence="5" id="KW-0175">Coiled coil</keyword>
<name>A0A8J6FCF4_ELECQ</name>
<dbReference type="GO" id="GO:0033617">
    <property type="term" value="P:mitochondrial respiratory chain complex IV assembly"/>
    <property type="evidence" value="ECO:0007669"/>
    <property type="project" value="TreeGrafter"/>
</dbReference>
<dbReference type="Proteomes" id="UP000770717">
    <property type="component" value="Unassembled WGS sequence"/>
</dbReference>
<keyword evidence="6" id="KW-0812">Transmembrane</keyword>
<comment type="similarity">
    <text evidence="2">Belongs to the PET117 family.</text>
</comment>
<evidence type="ECO:0008006" key="9">
    <source>
        <dbReference type="Google" id="ProtNLM"/>
    </source>
</evidence>
<evidence type="ECO:0000256" key="1">
    <source>
        <dbReference type="ARBA" id="ARBA00004173"/>
    </source>
</evidence>
<organism evidence="7 8">
    <name type="scientific">Eleutherodactylus coqui</name>
    <name type="common">Puerto Rican coqui</name>
    <dbReference type="NCBI Taxonomy" id="57060"/>
    <lineage>
        <taxon>Eukaryota</taxon>
        <taxon>Metazoa</taxon>
        <taxon>Chordata</taxon>
        <taxon>Craniata</taxon>
        <taxon>Vertebrata</taxon>
        <taxon>Euteleostomi</taxon>
        <taxon>Amphibia</taxon>
        <taxon>Batrachia</taxon>
        <taxon>Anura</taxon>
        <taxon>Neobatrachia</taxon>
        <taxon>Hyloidea</taxon>
        <taxon>Eleutherodactylidae</taxon>
        <taxon>Eleutherodactylinae</taxon>
        <taxon>Eleutherodactylus</taxon>
        <taxon>Eleutherodactylus</taxon>
    </lineage>
</organism>
<keyword evidence="6" id="KW-0472">Membrane</keyword>
<keyword evidence="6" id="KW-1133">Transmembrane helix</keyword>